<keyword evidence="3" id="KW-1185">Reference proteome</keyword>
<comment type="caution">
    <text evidence="2">The sequence shown here is derived from an EMBL/GenBank/DDBJ whole genome shotgun (WGS) entry which is preliminary data.</text>
</comment>
<dbReference type="RefSeq" id="WP_186769134.1">
    <property type="nucleotide sequence ID" value="NZ_JACOMF010000003.1"/>
</dbReference>
<gene>
    <name evidence="2" type="ORF">H7965_03385</name>
</gene>
<protein>
    <submittedName>
        <fullName evidence="2">Uncharacterized protein</fullName>
    </submittedName>
</protein>
<keyword evidence="1" id="KW-0812">Transmembrane</keyword>
<dbReference type="AlphaFoldDB" id="A0A9X0QUV5"/>
<keyword evidence="1" id="KW-1133">Transmembrane helix</keyword>
<dbReference type="Proteomes" id="UP000600101">
    <property type="component" value="Unassembled WGS sequence"/>
</dbReference>
<name>A0A9X0QUV5_9PROT</name>
<dbReference type="Pfam" id="PF09656">
    <property type="entry name" value="PGPGW"/>
    <property type="match status" value="1"/>
</dbReference>
<evidence type="ECO:0000313" key="2">
    <source>
        <dbReference type="EMBL" id="MBC4014356.1"/>
    </source>
</evidence>
<accession>A0A9X0QUV5</accession>
<keyword evidence="1" id="KW-0472">Membrane</keyword>
<dbReference type="EMBL" id="JACOMF010000003">
    <property type="protein sequence ID" value="MBC4014356.1"/>
    <property type="molecule type" value="Genomic_DNA"/>
</dbReference>
<reference evidence="2" key="1">
    <citation type="submission" date="2020-08" db="EMBL/GenBank/DDBJ databases">
        <authorList>
            <person name="Hu Y."/>
            <person name="Nguyen S.V."/>
            <person name="Li F."/>
            <person name="Fanning S."/>
        </authorList>
    </citation>
    <scope>NUCLEOTIDE SEQUENCE</scope>
    <source>
        <strain evidence="2">SYSU D8009</strain>
    </source>
</reference>
<feature type="transmembrane region" description="Helical" evidence="1">
    <location>
        <begin position="16"/>
        <end position="44"/>
    </location>
</feature>
<proteinExistence type="predicted"/>
<organism evidence="2 3">
    <name type="scientific">Siccirubricoccus deserti</name>
    <dbReference type="NCBI Taxonomy" id="2013562"/>
    <lineage>
        <taxon>Bacteria</taxon>
        <taxon>Pseudomonadati</taxon>
        <taxon>Pseudomonadota</taxon>
        <taxon>Alphaproteobacteria</taxon>
        <taxon>Acetobacterales</taxon>
        <taxon>Roseomonadaceae</taxon>
        <taxon>Siccirubricoccus</taxon>
    </lineage>
</organism>
<evidence type="ECO:0000256" key="1">
    <source>
        <dbReference type="SAM" id="Phobius"/>
    </source>
</evidence>
<evidence type="ECO:0000313" key="3">
    <source>
        <dbReference type="Proteomes" id="UP000600101"/>
    </source>
</evidence>
<dbReference type="InterPro" id="IPR019099">
    <property type="entry name" value="Uncharacterised_PGPGW_TM"/>
</dbReference>
<sequence length="92" mass="10435">MSAPRRPSLKRKVGGIGLLVLGVLGLVLPILQGGLLLGLGLFVLREQFGWARRATDALRRRWPRAVEGVEVMEDRLLDWTRRQTARLRRLLP</sequence>